<name>A0ABP6NM70_9ACTN</name>
<dbReference type="RefSeq" id="WP_344863493.1">
    <property type="nucleotide sequence ID" value="NZ_BAAAUT010000045.1"/>
</dbReference>
<dbReference type="InterPro" id="IPR001763">
    <property type="entry name" value="Rhodanese-like_dom"/>
</dbReference>
<dbReference type="PROSITE" id="PS00380">
    <property type="entry name" value="RHODANESE_1"/>
    <property type="match status" value="1"/>
</dbReference>
<dbReference type="Pfam" id="PF00571">
    <property type="entry name" value="CBS"/>
    <property type="match status" value="1"/>
</dbReference>
<feature type="domain" description="Rhodanese" evidence="1">
    <location>
        <begin position="15"/>
        <end position="105"/>
    </location>
</feature>
<dbReference type="Proteomes" id="UP001500320">
    <property type="component" value="Unassembled WGS sequence"/>
</dbReference>
<proteinExistence type="predicted"/>
<dbReference type="InterPro" id="IPR036873">
    <property type="entry name" value="Rhodanese-like_dom_sf"/>
</dbReference>
<evidence type="ECO:0000313" key="2">
    <source>
        <dbReference type="EMBL" id="GAA3152868.1"/>
    </source>
</evidence>
<dbReference type="SUPFAM" id="SSF54631">
    <property type="entry name" value="CBS-domain pair"/>
    <property type="match status" value="1"/>
</dbReference>
<comment type="caution">
    <text evidence="2">The sequence shown here is derived from an EMBL/GenBank/DDBJ whole genome shotgun (WGS) entry which is preliminary data.</text>
</comment>
<dbReference type="EMBL" id="BAAAUT010000045">
    <property type="protein sequence ID" value="GAA3152868.1"/>
    <property type="molecule type" value="Genomic_DNA"/>
</dbReference>
<organism evidence="2 3">
    <name type="scientific">Planomonospora alba</name>
    <dbReference type="NCBI Taxonomy" id="161354"/>
    <lineage>
        <taxon>Bacteria</taxon>
        <taxon>Bacillati</taxon>
        <taxon>Actinomycetota</taxon>
        <taxon>Actinomycetes</taxon>
        <taxon>Streptosporangiales</taxon>
        <taxon>Streptosporangiaceae</taxon>
        <taxon>Planomonospora</taxon>
    </lineage>
</organism>
<dbReference type="Gene3D" id="3.40.250.10">
    <property type="entry name" value="Rhodanese-like domain"/>
    <property type="match status" value="1"/>
</dbReference>
<dbReference type="SMART" id="SM00450">
    <property type="entry name" value="RHOD"/>
    <property type="match status" value="1"/>
</dbReference>
<dbReference type="InterPro" id="IPR001307">
    <property type="entry name" value="Thiosulphate_STrfase_CS"/>
</dbReference>
<gene>
    <name evidence="2" type="ORF">GCM10010466_49800</name>
</gene>
<reference evidence="3" key="1">
    <citation type="journal article" date="2019" name="Int. J. Syst. Evol. Microbiol.">
        <title>The Global Catalogue of Microorganisms (GCM) 10K type strain sequencing project: providing services to taxonomists for standard genome sequencing and annotation.</title>
        <authorList>
            <consortium name="The Broad Institute Genomics Platform"/>
            <consortium name="The Broad Institute Genome Sequencing Center for Infectious Disease"/>
            <person name="Wu L."/>
            <person name="Ma J."/>
        </authorList>
    </citation>
    <scope>NUCLEOTIDE SEQUENCE [LARGE SCALE GENOMIC DNA]</scope>
    <source>
        <strain evidence="3">JCM 9373</strain>
    </source>
</reference>
<dbReference type="PROSITE" id="PS50206">
    <property type="entry name" value="RHODANESE_3"/>
    <property type="match status" value="1"/>
</dbReference>
<evidence type="ECO:0000313" key="3">
    <source>
        <dbReference type="Proteomes" id="UP001500320"/>
    </source>
</evidence>
<dbReference type="CDD" id="cd00158">
    <property type="entry name" value="RHOD"/>
    <property type="match status" value="1"/>
</dbReference>
<dbReference type="SUPFAM" id="SSF52821">
    <property type="entry name" value="Rhodanese/Cell cycle control phosphatase"/>
    <property type="match status" value="1"/>
</dbReference>
<dbReference type="Pfam" id="PF00581">
    <property type="entry name" value="Rhodanese"/>
    <property type="match status" value="1"/>
</dbReference>
<dbReference type="Gene3D" id="3.10.580.10">
    <property type="entry name" value="CBS-domain"/>
    <property type="match status" value="1"/>
</dbReference>
<keyword evidence="3" id="KW-1185">Reference proteome</keyword>
<dbReference type="InterPro" id="IPR046342">
    <property type="entry name" value="CBS_dom_sf"/>
</dbReference>
<accession>A0ABP6NM70</accession>
<evidence type="ECO:0000259" key="1">
    <source>
        <dbReference type="PROSITE" id="PS50206"/>
    </source>
</evidence>
<sequence>MVQPIDRDAVRELIDGRDALLLEVLPPPEYEWAHLPGARNLPFAGLDGAAATLEPSRPVVVYCRDWACDLSPRAAHRLERLGVREVYDYPAGKADWLAADLPYEGHAVLVSRVMRRDPVIAFPGDPVDDLAERILSDPAGVAVVVVPRHRVVLGLVGPRELEHAPPEATAEQVMCSGITTVRPAEPLEGLPERMDRAGVHAMAVTRPDGVLAGLYTTGTTRAPESDPDL</sequence>
<dbReference type="InterPro" id="IPR000644">
    <property type="entry name" value="CBS_dom"/>
</dbReference>
<protein>
    <recommendedName>
        <fullName evidence="1">Rhodanese domain-containing protein</fullName>
    </recommendedName>
</protein>